<keyword evidence="2" id="KW-1185">Reference proteome</keyword>
<comment type="caution">
    <text evidence="1">The sequence shown here is derived from an EMBL/GenBank/DDBJ whole genome shotgun (WGS) entry which is preliminary data.</text>
</comment>
<organism evidence="1 2">
    <name type="scientific">Alginatibacterium sediminis</name>
    <dbReference type="NCBI Taxonomy" id="2164068"/>
    <lineage>
        <taxon>Bacteria</taxon>
        <taxon>Pseudomonadati</taxon>
        <taxon>Pseudomonadota</taxon>
        <taxon>Gammaproteobacteria</taxon>
        <taxon>Alteromonadales</taxon>
        <taxon>Alteromonadaceae</taxon>
        <taxon>Alginatibacterium</taxon>
    </lineage>
</organism>
<sequence length="78" mass="9492">MDRQQKEYYREKLQNYLSQELDVEIGDFDAEFLFDFMYEQLEPQIHNQALELARLHLNQRMDSVTESLVELEKYAKES</sequence>
<name>A0A420EDX3_9ALTE</name>
<protein>
    <submittedName>
        <fullName evidence="1">DUF2164 family protein</fullName>
    </submittedName>
</protein>
<evidence type="ECO:0000313" key="2">
    <source>
        <dbReference type="Proteomes" id="UP000286482"/>
    </source>
</evidence>
<dbReference type="Pfam" id="PF09932">
    <property type="entry name" value="DUF2164"/>
    <property type="match status" value="1"/>
</dbReference>
<dbReference type="InterPro" id="IPR018680">
    <property type="entry name" value="DUF2164"/>
</dbReference>
<dbReference type="AlphaFoldDB" id="A0A420EDX3"/>
<dbReference type="OrthoDB" id="6629495at2"/>
<proteinExistence type="predicted"/>
<reference evidence="1 2" key="1">
    <citation type="submission" date="2018-09" db="EMBL/GenBank/DDBJ databases">
        <authorList>
            <person name="Wang Z."/>
        </authorList>
    </citation>
    <scope>NUCLEOTIDE SEQUENCE [LARGE SCALE GENOMIC DNA]</scope>
    <source>
        <strain evidence="1 2">ALS 81</strain>
    </source>
</reference>
<dbReference type="Proteomes" id="UP000286482">
    <property type="component" value="Unassembled WGS sequence"/>
</dbReference>
<accession>A0A420EDX3</accession>
<evidence type="ECO:0000313" key="1">
    <source>
        <dbReference type="EMBL" id="RKF18854.1"/>
    </source>
</evidence>
<dbReference type="EMBL" id="RAQO01000005">
    <property type="protein sequence ID" value="RKF18854.1"/>
    <property type="molecule type" value="Genomic_DNA"/>
</dbReference>
<dbReference type="RefSeq" id="WP_120354934.1">
    <property type="nucleotide sequence ID" value="NZ_RAQO01000005.1"/>
</dbReference>
<gene>
    <name evidence="1" type="ORF">DBZ36_10725</name>
</gene>